<dbReference type="InterPro" id="IPR021109">
    <property type="entry name" value="Peptidase_aspartic_dom_sf"/>
</dbReference>
<sequence length="202" mass="22917">MSGDYRTPGETLTLDFDTGSADLWVWSSQARVSKADMKGRGIYDPKKSRTSKRLRGHTWEVRYGDGSSASGVVYMDTIVIGDIKVENQAVEVARTIFTVKLDKRDSRGFYTFGFIDETVHCSKFYWQDVDKENGWWEVPSAYIKIGDQIYNRGQENIAIIDTGTTLVLLDDETVERLYSKIEGAAYDEDQGTYLVLSLKYAL</sequence>
<dbReference type="Pfam" id="PF00026">
    <property type="entry name" value="Asp"/>
    <property type="match status" value="1"/>
</dbReference>
<dbReference type="PANTHER" id="PTHR47966">
    <property type="entry name" value="BETA-SITE APP-CLEAVING ENZYME, ISOFORM A-RELATED"/>
    <property type="match status" value="1"/>
</dbReference>
<evidence type="ECO:0000256" key="1">
    <source>
        <dbReference type="ARBA" id="ARBA00007447"/>
    </source>
</evidence>
<evidence type="ECO:0000313" key="6">
    <source>
        <dbReference type="Proteomes" id="UP000614334"/>
    </source>
</evidence>
<dbReference type="PROSITE" id="PS51767">
    <property type="entry name" value="PEPTIDASE_A1"/>
    <property type="match status" value="1"/>
</dbReference>
<evidence type="ECO:0000256" key="2">
    <source>
        <dbReference type="ARBA" id="ARBA00022750"/>
    </source>
</evidence>
<reference evidence="5" key="1">
    <citation type="submission" date="2020-09" db="EMBL/GenBank/DDBJ databases">
        <title>Comparative genome analyses of four rice-infecting Rhizoctonia solani isolates reveal extensive enrichment of homogalacturonan modification genes.</title>
        <authorList>
            <person name="Lee D.-Y."/>
            <person name="Jeon J."/>
            <person name="Kim K.-T."/>
            <person name="Cheong K."/>
            <person name="Song H."/>
            <person name="Choi G."/>
            <person name="Ko J."/>
            <person name="Opiyo S.O."/>
            <person name="Zuo S."/>
            <person name="Madhav S."/>
            <person name="Lee Y.-H."/>
            <person name="Wang G.-L."/>
        </authorList>
    </citation>
    <scope>NUCLEOTIDE SEQUENCE</scope>
    <source>
        <strain evidence="5">AG1-IA B2</strain>
    </source>
</reference>
<name>A0A8H7I3P2_9AGAM</name>
<dbReference type="Proteomes" id="UP000614334">
    <property type="component" value="Unassembled WGS sequence"/>
</dbReference>
<keyword evidence="2 3" id="KW-0064">Aspartyl protease</keyword>
<accession>A0A8H7I3P2</accession>
<dbReference type="Gene3D" id="2.40.70.10">
    <property type="entry name" value="Acid Proteases"/>
    <property type="match status" value="2"/>
</dbReference>
<organism evidence="5 6">
    <name type="scientific">Rhizoctonia solani</name>
    <dbReference type="NCBI Taxonomy" id="456999"/>
    <lineage>
        <taxon>Eukaryota</taxon>
        <taxon>Fungi</taxon>
        <taxon>Dikarya</taxon>
        <taxon>Basidiomycota</taxon>
        <taxon>Agaricomycotina</taxon>
        <taxon>Agaricomycetes</taxon>
        <taxon>Cantharellales</taxon>
        <taxon>Ceratobasidiaceae</taxon>
        <taxon>Rhizoctonia</taxon>
    </lineage>
</organism>
<dbReference type="SUPFAM" id="SSF50630">
    <property type="entry name" value="Acid proteases"/>
    <property type="match status" value="1"/>
</dbReference>
<comment type="similarity">
    <text evidence="1 3">Belongs to the peptidase A1 family.</text>
</comment>
<gene>
    <name evidence="5" type="ORF">RHS01_11291</name>
</gene>
<evidence type="ECO:0000256" key="3">
    <source>
        <dbReference type="RuleBase" id="RU000454"/>
    </source>
</evidence>
<dbReference type="PRINTS" id="PR00792">
    <property type="entry name" value="PEPSIN"/>
</dbReference>
<dbReference type="InterPro" id="IPR001461">
    <property type="entry name" value="Aspartic_peptidase_A1"/>
</dbReference>
<dbReference type="GO" id="GO:0006508">
    <property type="term" value="P:proteolysis"/>
    <property type="evidence" value="ECO:0007669"/>
    <property type="project" value="UniProtKB-KW"/>
</dbReference>
<keyword evidence="3" id="KW-0378">Hydrolase</keyword>
<dbReference type="PANTHER" id="PTHR47966:SF1">
    <property type="entry name" value="ASPARTYL PROTEINASE"/>
    <property type="match status" value="1"/>
</dbReference>
<evidence type="ECO:0000259" key="4">
    <source>
        <dbReference type="PROSITE" id="PS51767"/>
    </source>
</evidence>
<protein>
    <submittedName>
        <fullName evidence="5">Eukaryotic aspartyl protease</fullName>
    </submittedName>
</protein>
<comment type="caution">
    <text evidence="5">The sequence shown here is derived from an EMBL/GenBank/DDBJ whole genome shotgun (WGS) entry which is preliminary data.</text>
</comment>
<dbReference type="EMBL" id="JACYCF010000059">
    <property type="protein sequence ID" value="KAF8747721.1"/>
    <property type="molecule type" value="Genomic_DNA"/>
</dbReference>
<evidence type="ECO:0000313" key="5">
    <source>
        <dbReference type="EMBL" id="KAF8747721.1"/>
    </source>
</evidence>
<feature type="domain" description="Peptidase A1" evidence="4">
    <location>
        <begin position="1"/>
        <end position="202"/>
    </location>
</feature>
<dbReference type="InterPro" id="IPR033121">
    <property type="entry name" value="PEPTIDASE_A1"/>
</dbReference>
<dbReference type="AlphaFoldDB" id="A0A8H7I3P2"/>
<dbReference type="GO" id="GO:0004190">
    <property type="term" value="F:aspartic-type endopeptidase activity"/>
    <property type="evidence" value="ECO:0007669"/>
    <property type="project" value="UniProtKB-KW"/>
</dbReference>
<keyword evidence="3 5" id="KW-0645">Protease</keyword>
<proteinExistence type="inferred from homology"/>
<dbReference type="PROSITE" id="PS00141">
    <property type="entry name" value="ASP_PROTEASE"/>
    <property type="match status" value="1"/>
</dbReference>
<dbReference type="InterPro" id="IPR001969">
    <property type="entry name" value="Aspartic_peptidase_AS"/>
</dbReference>